<dbReference type="PANTHER" id="PTHR24567:SF74">
    <property type="entry name" value="HTH-TYPE TRANSCRIPTIONAL REGULATOR ARCR"/>
    <property type="match status" value="1"/>
</dbReference>
<dbReference type="Pfam" id="PF13545">
    <property type="entry name" value="HTH_Crp_2"/>
    <property type="match status" value="1"/>
</dbReference>
<dbReference type="RefSeq" id="WP_202828202.1">
    <property type="nucleotide sequence ID" value="NZ_JAEUXJ010000015.1"/>
</dbReference>
<keyword evidence="1" id="KW-0805">Transcription regulation</keyword>
<dbReference type="EMBL" id="JAEUXJ010000015">
    <property type="protein sequence ID" value="MBL6458460.1"/>
    <property type="molecule type" value="Genomic_DNA"/>
</dbReference>
<dbReference type="SMART" id="SM00419">
    <property type="entry name" value="HTH_CRP"/>
    <property type="match status" value="1"/>
</dbReference>
<dbReference type="PROSITE" id="PS51063">
    <property type="entry name" value="HTH_CRP_2"/>
    <property type="match status" value="1"/>
</dbReference>
<dbReference type="Proteomes" id="UP000606490">
    <property type="component" value="Unassembled WGS sequence"/>
</dbReference>
<evidence type="ECO:0000313" key="6">
    <source>
        <dbReference type="Proteomes" id="UP000606490"/>
    </source>
</evidence>
<dbReference type="InterPro" id="IPR036390">
    <property type="entry name" value="WH_DNA-bd_sf"/>
</dbReference>
<comment type="caution">
    <text evidence="5">The sequence shown here is derived from an EMBL/GenBank/DDBJ whole genome shotgun (WGS) entry which is preliminary data.</text>
</comment>
<dbReference type="PANTHER" id="PTHR24567">
    <property type="entry name" value="CRP FAMILY TRANSCRIPTIONAL REGULATORY PROTEIN"/>
    <property type="match status" value="1"/>
</dbReference>
<keyword evidence="6" id="KW-1185">Reference proteome</keyword>
<gene>
    <name evidence="5" type="ORF">JMJ55_24285</name>
</gene>
<dbReference type="SUPFAM" id="SSF46785">
    <property type="entry name" value="Winged helix' DNA-binding domain"/>
    <property type="match status" value="1"/>
</dbReference>
<dbReference type="InterPro" id="IPR014710">
    <property type="entry name" value="RmlC-like_jellyroll"/>
</dbReference>
<reference evidence="5 6" key="1">
    <citation type="submission" date="2021-01" db="EMBL/GenBank/DDBJ databases">
        <title>Belnapia mucosa sp. nov. and Belnapia arida sp. nov., isolated from the Tabernas Desert (Almeria, Spain).</title>
        <authorList>
            <person name="Molina-Menor E."/>
            <person name="Vidal-Verdu A."/>
            <person name="Calonge A."/>
            <person name="Satari L."/>
            <person name="Pereto Magraner J."/>
            <person name="Porcar Miralles M."/>
        </authorList>
    </citation>
    <scope>NUCLEOTIDE SEQUENCE [LARGE SCALE GENOMIC DNA]</scope>
    <source>
        <strain evidence="5 6">T6</strain>
    </source>
</reference>
<organism evidence="5 6">
    <name type="scientific">Belnapia mucosa</name>
    <dbReference type="NCBI Taxonomy" id="2804532"/>
    <lineage>
        <taxon>Bacteria</taxon>
        <taxon>Pseudomonadati</taxon>
        <taxon>Pseudomonadota</taxon>
        <taxon>Alphaproteobacteria</taxon>
        <taxon>Acetobacterales</taxon>
        <taxon>Roseomonadaceae</taxon>
        <taxon>Belnapia</taxon>
    </lineage>
</organism>
<evidence type="ECO:0000256" key="3">
    <source>
        <dbReference type="ARBA" id="ARBA00023163"/>
    </source>
</evidence>
<keyword evidence="3" id="KW-0804">Transcription</keyword>
<dbReference type="SUPFAM" id="SSF51206">
    <property type="entry name" value="cAMP-binding domain-like"/>
    <property type="match status" value="1"/>
</dbReference>
<feature type="domain" description="HTH crp-type" evidence="4">
    <location>
        <begin position="149"/>
        <end position="214"/>
    </location>
</feature>
<evidence type="ECO:0000259" key="4">
    <source>
        <dbReference type="PROSITE" id="PS51063"/>
    </source>
</evidence>
<evidence type="ECO:0000313" key="5">
    <source>
        <dbReference type="EMBL" id="MBL6458460.1"/>
    </source>
</evidence>
<dbReference type="InterPro" id="IPR018490">
    <property type="entry name" value="cNMP-bd_dom_sf"/>
</dbReference>
<accession>A0ABS1V9X1</accession>
<keyword evidence="2" id="KW-0238">DNA-binding</keyword>
<proteinExistence type="predicted"/>
<dbReference type="InterPro" id="IPR050397">
    <property type="entry name" value="Env_Response_Regulators"/>
</dbReference>
<dbReference type="Gene3D" id="2.60.120.10">
    <property type="entry name" value="Jelly Rolls"/>
    <property type="match status" value="1"/>
</dbReference>
<name>A0ABS1V9X1_9PROT</name>
<evidence type="ECO:0000256" key="1">
    <source>
        <dbReference type="ARBA" id="ARBA00023015"/>
    </source>
</evidence>
<protein>
    <submittedName>
        <fullName evidence="5">Crp/Fnr family transcriptional regulator</fullName>
    </submittedName>
</protein>
<evidence type="ECO:0000256" key="2">
    <source>
        <dbReference type="ARBA" id="ARBA00023125"/>
    </source>
</evidence>
<dbReference type="InterPro" id="IPR012318">
    <property type="entry name" value="HTH_CRP"/>
</dbReference>
<sequence>MPIPVPSRRLPARNRVLAALTPGERMLLTGLAEPLAMVPGMELARPGEPIGHLVFPEAGAVSFFLDLPDGAAEVGLVGNEGVVGLPALFGMPLPPFRAVVQVAGAALCVPVPPLALLAENSRNLRQVLRRQAMAALLQASIAGACATAHPVDARLARRLLALEDRLGPGFALTQERLAGMLGARRPTVNAALGRLRAAGMVRQTRGRIAVADRAGLEAASCPCHALEQDALAQLR</sequence>